<dbReference type="RefSeq" id="WP_220193730.1">
    <property type="nucleotide sequence ID" value="NZ_BNJF01000001.1"/>
</dbReference>
<name>A0A8J3HYJ3_9CHLR</name>
<feature type="domain" description="Glycosyl transferase family 3" evidence="5">
    <location>
        <begin position="136"/>
        <end position="214"/>
    </location>
</feature>
<sequence>MGNLTSLPARAHHPQVRLRKDDLHFLFASDVSQERKEVVLNQLGSLRSMFEQFLAHERQLEPPDDATLITKFDMCSDPTQSPETLLKLLHELAPGNGHIGQRQINLLADHLRARVERFLQRMGLSLDQLHTHDHVFGSGGDFCKTIHASTAAAIAAAPLVKICKTGTTNVTSCHGSAQAMETFGYHHRQISMQTLNQELDQFGFTFVPLSALDFPYSPALKEAREHLWHEAMDTLTRHDTVGSPQWHETLRTTPITLDIFKIVSPNAQVLRPAHHSTGICSLPMLPYVLSLYLHLNSEGMIVHCYDGIDELSNASSQQDPSIANNLLVHVTRDEVIFEECSPEDMDLKRAYIEEIQEEVDLEASQNETWHILSGEKDGPKRDFIVMNTALLLIAHEQHSPSEGYICDQLRLAIKRVEEIIDSHQVADNFSALLNAHQHHNYRQENAS</sequence>
<keyword evidence="3" id="KW-0028">Amino-acid biosynthesis</keyword>
<dbReference type="Proteomes" id="UP000612362">
    <property type="component" value="Unassembled WGS sequence"/>
</dbReference>
<feature type="domain" description="Glycosyl transferase family 3" evidence="5">
    <location>
        <begin position="259"/>
        <end position="400"/>
    </location>
</feature>
<dbReference type="InterPro" id="IPR035902">
    <property type="entry name" value="Nuc_phospho_transferase"/>
</dbReference>
<dbReference type="PANTHER" id="PTHR43285:SF2">
    <property type="entry name" value="ANTHRANILATE PHOSPHORIBOSYLTRANSFERASE"/>
    <property type="match status" value="1"/>
</dbReference>
<dbReference type="PANTHER" id="PTHR43285">
    <property type="entry name" value="ANTHRANILATE PHOSPHORIBOSYLTRANSFERASE"/>
    <property type="match status" value="1"/>
</dbReference>
<evidence type="ECO:0000313" key="6">
    <source>
        <dbReference type="EMBL" id="GHO44326.1"/>
    </source>
</evidence>
<proteinExistence type="predicted"/>
<evidence type="ECO:0000256" key="4">
    <source>
        <dbReference type="ARBA" id="ARBA00023141"/>
    </source>
</evidence>
<dbReference type="InterPro" id="IPR000312">
    <property type="entry name" value="Glycosyl_Trfase_fam3"/>
</dbReference>
<dbReference type="GO" id="GO:0005829">
    <property type="term" value="C:cytosol"/>
    <property type="evidence" value="ECO:0007669"/>
    <property type="project" value="TreeGrafter"/>
</dbReference>
<dbReference type="AlphaFoldDB" id="A0A8J3HYJ3"/>
<evidence type="ECO:0000256" key="1">
    <source>
        <dbReference type="ARBA" id="ARBA00022676"/>
    </source>
</evidence>
<keyword evidence="2" id="KW-0808">Transferase</keyword>
<evidence type="ECO:0000256" key="3">
    <source>
        <dbReference type="ARBA" id="ARBA00022822"/>
    </source>
</evidence>
<dbReference type="Gene3D" id="3.40.1030.10">
    <property type="entry name" value="Nucleoside phosphorylase/phosphoribosyltransferase catalytic domain"/>
    <property type="match status" value="1"/>
</dbReference>
<dbReference type="GO" id="GO:0000162">
    <property type="term" value="P:L-tryptophan biosynthetic process"/>
    <property type="evidence" value="ECO:0007669"/>
    <property type="project" value="UniProtKB-KW"/>
</dbReference>
<accession>A0A8J3HYJ3</accession>
<keyword evidence="3" id="KW-0822">Tryptophan biosynthesis</keyword>
<reference evidence="6" key="1">
    <citation type="submission" date="2020-10" db="EMBL/GenBank/DDBJ databases">
        <title>Taxonomic study of unclassified bacteria belonging to the class Ktedonobacteria.</title>
        <authorList>
            <person name="Yabe S."/>
            <person name="Wang C.M."/>
            <person name="Zheng Y."/>
            <person name="Sakai Y."/>
            <person name="Cavaletti L."/>
            <person name="Monciardini P."/>
            <person name="Donadio S."/>
        </authorList>
    </citation>
    <scope>NUCLEOTIDE SEQUENCE</scope>
    <source>
        <strain evidence="6">SOSP1-1</strain>
    </source>
</reference>
<keyword evidence="1" id="KW-0328">Glycosyltransferase</keyword>
<dbReference type="EMBL" id="BNJF01000001">
    <property type="protein sequence ID" value="GHO44326.1"/>
    <property type="molecule type" value="Genomic_DNA"/>
</dbReference>
<dbReference type="GO" id="GO:0004048">
    <property type="term" value="F:anthranilate phosphoribosyltransferase activity"/>
    <property type="evidence" value="ECO:0007669"/>
    <property type="project" value="InterPro"/>
</dbReference>
<evidence type="ECO:0000313" key="7">
    <source>
        <dbReference type="Proteomes" id="UP000612362"/>
    </source>
</evidence>
<evidence type="ECO:0000256" key="2">
    <source>
        <dbReference type="ARBA" id="ARBA00022679"/>
    </source>
</evidence>
<keyword evidence="7" id="KW-1185">Reference proteome</keyword>
<keyword evidence="4" id="KW-0057">Aromatic amino acid biosynthesis</keyword>
<dbReference type="InterPro" id="IPR005940">
    <property type="entry name" value="Anthranilate_Pribosyl_Tfrase"/>
</dbReference>
<evidence type="ECO:0000259" key="5">
    <source>
        <dbReference type="Pfam" id="PF00591"/>
    </source>
</evidence>
<dbReference type="Pfam" id="PF00591">
    <property type="entry name" value="Glycos_transf_3"/>
    <property type="match status" value="2"/>
</dbReference>
<organism evidence="6 7">
    <name type="scientific">Ktedonospora formicarum</name>
    <dbReference type="NCBI Taxonomy" id="2778364"/>
    <lineage>
        <taxon>Bacteria</taxon>
        <taxon>Bacillati</taxon>
        <taxon>Chloroflexota</taxon>
        <taxon>Ktedonobacteria</taxon>
        <taxon>Ktedonobacterales</taxon>
        <taxon>Ktedonobacteraceae</taxon>
        <taxon>Ktedonospora</taxon>
    </lineage>
</organism>
<protein>
    <recommendedName>
        <fullName evidence="5">Glycosyl transferase family 3 domain-containing protein</fullName>
    </recommendedName>
</protein>
<gene>
    <name evidence="6" type="ORF">KSX_24890</name>
</gene>
<dbReference type="SUPFAM" id="SSF52418">
    <property type="entry name" value="Nucleoside phosphorylase/phosphoribosyltransferase catalytic domain"/>
    <property type="match status" value="1"/>
</dbReference>
<comment type="caution">
    <text evidence="6">The sequence shown here is derived from an EMBL/GenBank/DDBJ whole genome shotgun (WGS) entry which is preliminary data.</text>
</comment>